<feature type="transmembrane region" description="Helical" evidence="7">
    <location>
        <begin position="237"/>
        <end position="257"/>
    </location>
</feature>
<feature type="transmembrane region" description="Helical" evidence="7">
    <location>
        <begin position="45"/>
        <end position="70"/>
    </location>
</feature>
<evidence type="ECO:0000256" key="2">
    <source>
        <dbReference type="ARBA" id="ARBA00009025"/>
    </source>
</evidence>
<feature type="transmembrane region" description="Helical" evidence="7">
    <location>
        <begin position="334"/>
        <end position="354"/>
    </location>
</feature>
<dbReference type="NCBIfam" id="TIGR01972">
    <property type="entry name" value="NDH_I_M"/>
    <property type="match status" value="1"/>
</dbReference>
<dbReference type="InterPro" id="IPR003918">
    <property type="entry name" value="NADH_UbQ_OxRdtase"/>
</dbReference>
<feature type="domain" description="NADH:quinone oxidoreductase/Mrp antiporter transmembrane" evidence="8">
    <location>
        <begin position="158"/>
        <end position="437"/>
    </location>
</feature>
<comment type="caution">
    <text evidence="9">The sequence shown here is derived from an EMBL/GenBank/DDBJ whole genome shotgun (WGS) entry which is preliminary data.</text>
</comment>
<comment type="subcellular location">
    <subcellularLocation>
        <location evidence="1">Endomembrane system</location>
        <topology evidence="1">Multi-pass membrane protein</topology>
    </subcellularLocation>
    <subcellularLocation>
        <location evidence="6">Membrane</location>
        <topology evidence="6">Multi-pass membrane protein</topology>
    </subcellularLocation>
</comment>
<evidence type="ECO:0000313" key="9">
    <source>
        <dbReference type="EMBL" id="GAA1664818.1"/>
    </source>
</evidence>
<dbReference type="PRINTS" id="PR01437">
    <property type="entry name" value="NUOXDRDTASE4"/>
</dbReference>
<dbReference type="EMBL" id="BAAANF010000002">
    <property type="protein sequence ID" value="GAA1664818.1"/>
    <property type="molecule type" value="Genomic_DNA"/>
</dbReference>
<feature type="transmembrane region" description="Helical" evidence="7">
    <location>
        <begin position="141"/>
        <end position="157"/>
    </location>
</feature>
<accession>A0ABN2G4V6</accession>
<feature type="transmembrane region" description="Helical" evidence="7">
    <location>
        <begin position="13"/>
        <end position="33"/>
    </location>
</feature>
<evidence type="ECO:0000313" key="10">
    <source>
        <dbReference type="Proteomes" id="UP001500280"/>
    </source>
</evidence>
<sequence>MTTVHTANNSFEVAVLLGILILPLLAALALWALPIQLGDRLAAAYGAVVSGVVLVGSVLLWSPAGGWFAYTSQDGGLSPGDTFRPLRAVTDIPWIPPLGVRFHIGIDTISLPLIILTALLTFLCCIYSLKITPRIGRMRSLIALLLVIEAGVIGAFSAMDLVLFFVCFEIVLIPMWLIIDIWGDDHDRAGRKRAATTFVLMTVFGSALMLLGFLLVYRQAGTFDLVQLTNSPVLGGHGVPLAAALLIAVGLAVKVPLWPLHIWLPDAHAKAPTVGSVILAGVLLKLGTYGLIRILVPVLPDATVTIAPYLAGFSTVAIIAGSLACLGQTDVKRLIAYSSVGHMGFIGLGIASLSDAGMQGALFANIAHGIITGLLFFLAGAIKDRHDTSDLRTIGRALYARLPRIGALLTFACLASLGLPGLAGFWGEMLVLLGAYNPASSLPRATYLVFMVIAGVGTVLTAAYFLRLIRNLCQGDPAENPASAFAVDLSRIELLTWSPLIVLTVLLGVWPSLLLHQWGNL</sequence>
<feature type="transmembrane region" description="Helical" evidence="7">
    <location>
        <begin position="402"/>
        <end position="426"/>
    </location>
</feature>
<evidence type="ECO:0000256" key="4">
    <source>
        <dbReference type="ARBA" id="ARBA00022989"/>
    </source>
</evidence>
<evidence type="ECO:0000256" key="6">
    <source>
        <dbReference type="RuleBase" id="RU000320"/>
    </source>
</evidence>
<feature type="transmembrane region" description="Helical" evidence="7">
    <location>
        <begin position="494"/>
        <end position="513"/>
    </location>
</feature>
<organism evidence="9 10">
    <name type="scientific">Kribbella yunnanensis</name>
    <dbReference type="NCBI Taxonomy" id="190194"/>
    <lineage>
        <taxon>Bacteria</taxon>
        <taxon>Bacillati</taxon>
        <taxon>Actinomycetota</taxon>
        <taxon>Actinomycetes</taxon>
        <taxon>Propionibacteriales</taxon>
        <taxon>Kribbellaceae</taxon>
        <taxon>Kribbella</taxon>
    </lineage>
</organism>
<comment type="similarity">
    <text evidence="2">Belongs to the complex I subunit 4 family.</text>
</comment>
<keyword evidence="5 7" id="KW-0472">Membrane</keyword>
<evidence type="ECO:0000256" key="1">
    <source>
        <dbReference type="ARBA" id="ARBA00004127"/>
    </source>
</evidence>
<keyword evidence="3 6" id="KW-0812">Transmembrane</keyword>
<evidence type="ECO:0000256" key="3">
    <source>
        <dbReference type="ARBA" id="ARBA00022692"/>
    </source>
</evidence>
<dbReference type="Pfam" id="PF00361">
    <property type="entry name" value="Proton_antipo_M"/>
    <property type="match status" value="1"/>
</dbReference>
<feature type="transmembrane region" description="Helical" evidence="7">
    <location>
        <begin position="360"/>
        <end position="382"/>
    </location>
</feature>
<keyword evidence="10" id="KW-1185">Reference proteome</keyword>
<evidence type="ECO:0000256" key="7">
    <source>
        <dbReference type="SAM" id="Phobius"/>
    </source>
</evidence>
<feature type="transmembrane region" description="Helical" evidence="7">
    <location>
        <begin position="163"/>
        <end position="182"/>
    </location>
</feature>
<dbReference type="InterPro" id="IPR001750">
    <property type="entry name" value="ND/Mrp_TM"/>
</dbReference>
<gene>
    <name evidence="9" type="ORF">GCM10009745_03230</name>
</gene>
<dbReference type="Proteomes" id="UP001500280">
    <property type="component" value="Unassembled WGS sequence"/>
</dbReference>
<feature type="transmembrane region" description="Helical" evidence="7">
    <location>
        <begin position="109"/>
        <end position="129"/>
    </location>
</feature>
<evidence type="ECO:0000259" key="8">
    <source>
        <dbReference type="Pfam" id="PF00361"/>
    </source>
</evidence>
<dbReference type="PANTHER" id="PTHR43507:SF1">
    <property type="entry name" value="NADH-UBIQUINONE OXIDOREDUCTASE CHAIN 4"/>
    <property type="match status" value="1"/>
</dbReference>
<evidence type="ECO:0000256" key="5">
    <source>
        <dbReference type="ARBA" id="ARBA00023136"/>
    </source>
</evidence>
<feature type="transmembrane region" description="Helical" evidence="7">
    <location>
        <begin position="446"/>
        <end position="466"/>
    </location>
</feature>
<feature type="transmembrane region" description="Helical" evidence="7">
    <location>
        <begin position="306"/>
        <end position="327"/>
    </location>
</feature>
<keyword evidence="4 7" id="KW-1133">Transmembrane helix</keyword>
<feature type="transmembrane region" description="Helical" evidence="7">
    <location>
        <begin position="194"/>
        <end position="217"/>
    </location>
</feature>
<dbReference type="InterPro" id="IPR010227">
    <property type="entry name" value="NADH_Q_OxRdtase_chainM/4"/>
</dbReference>
<proteinExistence type="inferred from homology"/>
<feature type="transmembrane region" description="Helical" evidence="7">
    <location>
        <begin position="277"/>
        <end position="300"/>
    </location>
</feature>
<name>A0ABN2G4V6_9ACTN</name>
<reference evidence="9 10" key="1">
    <citation type="journal article" date="2019" name="Int. J. Syst. Evol. Microbiol.">
        <title>The Global Catalogue of Microorganisms (GCM) 10K type strain sequencing project: providing services to taxonomists for standard genome sequencing and annotation.</title>
        <authorList>
            <consortium name="The Broad Institute Genomics Platform"/>
            <consortium name="The Broad Institute Genome Sequencing Center for Infectious Disease"/>
            <person name="Wu L."/>
            <person name="Ma J."/>
        </authorList>
    </citation>
    <scope>NUCLEOTIDE SEQUENCE [LARGE SCALE GENOMIC DNA]</scope>
    <source>
        <strain evidence="9 10">JCM 14307</strain>
    </source>
</reference>
<protein>
    <submittedName>
        <fullName evidence="9">NADH-quinone oxidoreductase subunit M</fullName>
    </submittedName>
</protein>
<dbReference type="PANTHER" id="PTHR43507">
    <property type="entry name" value="NADH-UBIQUINONE OXIDOREDUCTASE CHAIN 4"/>
    <property type="match status" value="1"/>
</dbReference>
<dbReference type="RefSeq" id="WP_344144358.1">
    <property type="nucleotide sequence ID" value="NZ_BAAANF010000002.1"/>
</dbReference>